<evidence type="ECO:0000313" key="3">
    <source>
        <dbReference type="EnsemblMetazoa" id="XP_030851839"/>
    </source>
</evidence>
<keyword evidence="1" id="KW-0175">Coiled coil</keyword>
<proteinExistence type="predicted"/>
<dbReference type="AlphaFoldDB" id="A0A7M7T3T8"/>
<dbReference type="OMA" id="FALEMYF"/>
<dbReference type="Pfam" id="PF12017">
    <property type="entry name" value="Tnp_P_element"/>
    <property type="match status" value="1"/>
</dbReference>
<dbReference type="EnsemblMetazoa" id="XM_030995979">
    <property type="protein sequence ID" value="XP_030851839"/>
    <property type="gene ID" value="LOC105446120"/>
</dbReference>
<sequence length="223" mass="25740">MDHCYASYSSRTQGSSTDDLEIRNVKDTTVNVNKTLSHCVQKNVVVIAGQKVKDNQHMETNVDSDHLAGVRRVNTDSMSGPAQRQRTEKEKMVLLQKQLLEIQRKQTQCLLKLKQESKKVQKLERDAQKSNIDRENLSLTKEQVVAGAKRFMTEPVVSFFADQMDYQETEGEVKSRRWSLETRRFALEMYFLSAPAYQFLENVFHLPDTSEIKTWAEKGMDCV</sequence>
<dbReference type="KEGG" id="spu:105446120"/>
<dbReference type="RefSeq" id="XP_030851839.1">
    <property type="nucleotide sequence ID" value="XM_030995979.1"/>
</dbReference>
<dbReference type="InParanoid" id="A0A7M7T3T8"/>
<evidence type="ECO:0000256" key="1">
    <source>
        <dbReference type="SAM" id="Coils"/>
    </source>
</evidence>
<evidence type="ECO:0000313" key="4">
    <source>
        <dbReference type="Proteomes" id="UP000007110"/>
    </source>
</evidence>
<feature type="coiled-coil region" evidence="1">
    <location>
        <begin position="113"/>
        <end position="140"/>
    </location>
</feature>
<feature type="domain" description="THAP9-like helix-turn-helix" evidence="2">
    <location>
        <begin position="173"/>
        <end position="215"/>
    </location>
</feature>
<accession>A0A7M7T3T8</accession>
<dbReference type="GeneID" id="105446120"/>
<dbReference type="InterPro" id="IPR021896">
    <property type="entry name" value="THAP9-like_HTH"/>
</dbReference>
<reference evidence="3" key="2">
    <citation type="submission" date="2021-01" db="UniProtKB">
        <authorList>
            <consortium name="EnsemblMetazoa"/>
        </authorList>
    </citation>
    <scope>IDENTIFICATION</scope>
</reference>
<organism evidence="3 4">
    <name type="scientific">Strongylocentrotus purpuratus</name>
    <name type="common">Purple sea urchin</name>
    <dbReference type="NCBI Taxonomy" id="7668"/>
    <lineage>
        <taxon>Eukaryota</taxon>
        <taxon>Metazoa</taxon>
        <taxon>Echinodermata</taxon>
        <taxon>Eleutherozoa</taxon>
        <taxon>Echinozoa</taxon>
        <taxon>Echinoidea</taxon>
        <taxon>Euechinoidea</taxon>
        <taxon>Echinacea</taxon>
        <taxon>Camarodonta</taxon>
        <taxon>Echinidea</taxon>
        <taxon>Strongylocentrotidae</taxon>
        <taxon>Strongylocentrotus</taxon>
    </lineage>
</organism>
<dbReference type="Proteomes" id="UP000007110">
    <property type="component" value="Unassembled WGS sequence"/>
</dbReference>
<keyword evidence="4" id="KW-1185">Reference proteome</keyword>
<reference evidence="4" key="1">
    <citation type="submission" date="2015-02" db="EMBL/GenBank/DDBJ databases">
        <title>Genome sequencing for Strongylocentrotus purpuratus.</title>
        <authorList>
            <person name="Murali S."/>
            <person name="Liu Y."/>
            <person name="Vee V."/>
            <person name="English A."/>
            <person name="Wang M."/>
            <person name="Skinner E."/>
            <person name="Han Y."/>
            <person name="Muzny D.M."/>
            <person name="Worley K.C."/>
            <person name="Gibbs R.A."/>
        </authorList>
    </citation>
    <scope>NUCLEOTIDE SEQUENCE</scope>
</reference>
<evidence type="ECO:0000259" key="2">
    <source>
        <dbReference type="Pfam" id="PF12017"/>
    </source>
</evidence>
<name>A0A7M7T3T8_STRPU</name>
<protein>
    <recommendedName>
        <fullName evidence="2">THAP9-like helix-turn-helix domain-containing protein</fullName>
    </recommendedName>
</protein>